<dbReference type="GeneID" id="97244322"/>
<dbReference type="EMBL" id="DMAI01000144">
    <property type="protein sequence ID" value="HAE47601.1"/>
    <property type="molecule type" value="Genomic_DNA"/>
</dbReference>
<sequence>MKPSADRFLDVTHDVCPMTFVKTKLMIGKMSGGQIGEVRLKAGEPLENVPRSVVELGHQIVDLSAETDTPDVWRLTFRIAGG</sequence>
<reference evidence="3 4" key="1">
    <citation type="submission" date="2015-12" db="EMBL/GenBank/DDBJ databases">
        <title>Genome sequence of Tistrella mobilis MCCC 1A02139.</title>
        <authorList>
            <person name="Lu L."/>
            <person name="Lai Q."/>
            <person name="Shao Z."/>
            <person name="Qian P."/>
        </authorList>
    </citation>
    <scope>NUCLEOTIDE SEQUENCE [LARGE SCALE GENOMIC DNA]</scope>
    <source>
        <strain evidence="3 4">MCCC 1A02139</strain>
    </source>
</reference>
<protein>
    <submittedName>
        <fullName evidence="2">Sulfurtransferase TusA family protein</fullName>
    </submittedName>
</protein>
<dbReference type="Pfam" id="PF01206">
    <property type="entry name" value="TusA"/>
    <property type="match status" value="1"/>
</dbReference>
<evidence type="ECO:0000313" key="4">
    <source>
        <dbReference type="Proteomes" id="UP000075787"/>
    </source>
</evidence>
<dbReference type="Proteomes" id="UP000257706">
    <property type="component" value="Unassembled WGS sequence"/>
</dbReference>
<dbReference type="Proteomes" id="UP000075787">
    <property type="component" value="Unassembled WGS sequence"/>
</dbReference>
<feature type="domain" description="UPF0033" evidence="1">
    <location>
        <begin position="8"/>
        <end position="78"/>
    </location>
</feature>
<organism evidence="3 4">
    <name type="scientific">Tistrella mobilis</name>
    <dbReference type="NCBI Taxonomy" id="171437"/>
    <lineage>
        <taxon>Bacteria</taxon>
        <taxon>Pseudomonadati</taxon>
        <taxon>Pseudomonadota</taxon>
        <taxon>Alphaproteobacteria</taxon>
        <taxon>Geminicoccales</taxon>
        <taxon>Geminicoccaceae</taxon>
        <taxon>Tistrella</taxon>
    </lineage>
</organism>
<name>A0A161Q3V8_9PROT</name>
<dbReference type="SUPFAM" id="SSF64307">
    <property type="entry name" value="SirA-like"/>
    <property type="match status" value="1"/>
</dbReference>
<gene>
    <name evidence="3" type="ORF">AUP44_04975</name>
    <name evidence="2" type="ORF">DCK97_09300</name>
</gene>
<accession>A0A161Q3V8</accession>
<dbReference type="CDD" id="cd00291">
    <property type="entry name" value="SirA_YedF_YeeD"/>
    <property type="match status" value="1"/>
</dbReference>
<comment type="caution">
    <text evidence="3">The sequence shown here is derived from an EMBL/GenBank/DDBJ whole genome shotgun (WGS) entry which is preliminary data.</text>
</comment>
<dbReference type="InterPro" id="IPR001455">
    <property type="entry name" value="TusA-like"/>
</dbReference>
<evidence type="ECO:0000313" key="3">
    <source>
        <dbReference type="EMBL" id="KYO52524.1"/>
    </source>
</evidence>
<dbReference type="EMBL" id="LPZR01000155">
    <property type="protein sequence ID" value="KYO52524.1"/>
    <property type="molecule type" value="Genomic_DNA"/>
</dbReference>
<proteinExistence type="predicted"/>
<keyword evidence="2" id="KW-0808">Transferase</keyword>
<evidence type="ECO:0000313" key="2">
    <source>
        <dbReference type="EMBL" id="HAE47601.1"/>
    </source>
</evidence>
<reference evidence="2 5" key="2">
    <citation type="journal article" date="2018" name="Nat. Biotechnol.">
        <title>A standardized bacterial taxonomy based on genome phylogeny substantially revises the tree of life.</title>
        <authorList>
            <person name="Parks D.H."/>
            <person name="Chuvochina M."/>
            <person name="Waite D.W."/>
            <person name="Rinke C."/>
            <person name="Skarshewski A."/>
            <person name="Chaumeil P.A."/>
            <person name="Hugenholtz P."/>
        </authorList>
    </citation>
    <scope>NUCLEOTIDE SEQUENCE [LARGE SCALE GENOMIC DNA]</scope>
    <source>
        <strain evidence="2">UBA8739</strain>
    </source>
</reference>
<dbReference type="GO" id="GO:0016740">
    <property type="term" value="F:transferase activity"/>
    <property type="evidence" value="ECO:0007669"/>
    <property type="project" value="UniProtKB-KW"/>
</dbReference>
<dbReference type="Gene3D" id="3.30.110.40">
    <property type="entry name" value="TusA-like domain"/>
    <property type="match status" value="1"/>
</dbReference>
<dbReference type="RefSeq" id="WP_041605096.1">
    <property type="nucleotide sequence ID" value="NZ_CP121013.1"/>
</dbReference>
<dbReference type="OrthoDB" id="9794210at2"/>
<dbReference type="AlphaFoldDB" id="A0A161Q3V8"/>
<evidence type="ECO:0000259" key="1">
    <source>
        <dbReference type="Pfam" id="PF01206"/>
    </source>
</evidence>
<dbReference type="InterPro" id="IPR036868">
    <property type="entry name" value="TusA-like_sf"/>
</dbReference>
<evidence type="ECO:0000313" key="5">
    <source>
        <dbReference type="Proteomes" id="UP000257706"/>
    </source>
</evidence>